<feature type="region of interest" description="Disordered" evidence="1">
    <location>
        <begin position="328"/>
        <end position="361"/>
    </location>
</feature>
<dbReference type="Proteomes" id="UP001497482">
    <property type="component" value="Chromosome 12"/>
</dbReference>
<gene>
    <name evidence="2" type="ORF">KC01_LOCUS7412</name>
</gene>
<reference evidence="2 3" key="1">
    <citation type="submission" date="2024-04" db="EMBL/GenBank/DDBJ databases">
        <authorList>
            <person name="Waldvogel A.-M."/>
            <person name="Schoenle A."/>
        </authorList>
    </citation>
    <scope>NUCLEOTIDE SEQUENCE [LARGE SCALE GENOMIC DNA]</scope>
</reference>
<feature type="compositionally biased region" description="Gly residues" evidence="1">
    <location>
        <begin position="340"/>
        <end position="354"/>
    </location>
</feature>
<feature type="compositionally biased region" description="Pro residues" evidence="1">
    <location>
        <begin position="70"/>
        <end position="79"/>
    </location>
</feature>
<proteinExistence type="predicted"/>
<evidence type="ECO:0000313" key="3">
    <source>
        <dbReference type="Proteomes" id="UP001497482"/>
    </source>
</evidence>
<dbReference type="AlphaFoldDB" id="A0AAV2JL75"/>
<keyword evidence="3" id="KW-1185">Reference proteome</keyword>
<feature type="region of interest" description="Disordered" evidence="1">
    <location>
        <begin position="61"/>
        <end position="112"/>
    </location>
</feature>
<dbReference type="EMBL" id="OZ035834">
    <property type="protein sequence ID" value="CAL1575944.1"/>
    <property type="molecule type" value="Genomic_DNA"/>
</dbReference>
<evidence type="ECO:0000313" key="2">
    <source>
        <dbReference type="EMBL" id="CAL1575944.1"/>
    </source>
</evidence>
<evidence type="ECO:0000256" key="1">
    <source>
        <dbReference type="SAM" id="MobiDB-lite"/>
    </source>
</evidence>
<feature type="compositionally biased region" description="Basic residues" evidence="1">
    <location>
        <begin position="97"/>
        <end position="110"/>
    </location>
</feature>
<organism evidence="2 3">
    <name type="scientific">Knipowitschia caucasica</name>
    <name type="common">Caucasian dwarf goby</name>
    <name type="synonym">Pomatoschistus caucasicus</name>
    <dbReference type="NCBI Taxonomy" id="637954"/>
    <lineage>
        <taxon>Eukaryota</taxon>
        <taxon>Metazoa</taxon>
        <taxon>Chordata</taxon>
        <taxon>Craniata</taxon>
        <taxon>Vertebrata</taxon>
        <taxon>Euteleostomi</taxon>
        <taxon>Actinopterygii</taxon>
        <taxon>Neopterygii</taxon>
        <taxon>Teleostei</taxon>
        <taxon>Neoteleostei</taxon>
        <taxon>Acanthomorphata</taxon>
        <taxon>Gobiaria</taxon>
        <taxon>Gobiiformes</taxon>
        <taxon>Gobioidei</taxon>
        <taxon>Gobiidae</taxon>
        <taxon>Gobiinae</taxon>
        <taxon>Knipowitschia</taxon>
    </lineage>
</organism>
<protein>
    <submittedName>
        <fullName evidence="2">Uncharacterized protein</fullName>
    </submittedName>
</protein>
<name>A0AAV2JL75_KNICA</name>
<accession>A0AAV2JL75</accession>
<sequence length="372" mass="39549">MCTCQDPNSKSCPALLFRADRRGPWLCGESPVPRQPIIAAPLPQFQRCMTSCLALRSTHSPHSTSDFHHPAPPARPRLLPPASLKPYGSHAPDCHSSRARNRPAGPKRKSQQVIFTPTSQIGTHSTCRGRVVLVESYPLTFALTRFATSSGGINVTSAAGAGPLFKPRETGSIGMFFTSSCPVRGAVVIPPLASRLSARPLPSSSSCCREECRCGVFISAQMEASHSHQALSHHLRAPGQRWREAWGEEGFSRLCVRCSSPIHGCQSGCLQVPIAPPQMLHRQTPSQTPHRKSGEKGPAWLFCCLGWELEAKCAAVCGQRLNGPAPLGSPLRSSHRGWEGSMGGGVSGEGGGDGVVHSGGSSTAASRVMVAC</sequence>